<protein>
    <submittedName>
        <fullName evidence="1">Uncharacterized protein</fullName>
    </submittedName>
</protein>
<reference evidence="1" key="1">
    <citation type="submission" date="2021-01" db="EMBL/GenBank/DDBJ databases">
        <authorList>
            <consortium name="Genoscope - CEA"/>
            <person name="William W."/>
        </authorList>
    </citation>
    <scope>NUCLEOTIDE SEQUENCE</scope>
</reference>
<dbReference type="AlphaFoldDB" id="A0A8S1WL44"/>
<gene>
    <name evidence="1" type="ORF">PPENT_87.1.T0940014</name>
</gene>
<organism evidence="1 2">
    <name type="scientific">Paramecium pentaurelia</name>
    <dbReference type="NCBI Taxonomy" id="43138"/>
    <lineage>
        <taxon>Eukaryota</taxon>
        <taxon>Sar</taxon>
        <taxon>Alveolata</taxon>
        <taxon>Ciliophora</taxon>
        <taxon>Intramacronucleata</taxon>
        <taxon>Oligohymenophorea</taxon>
        <taxon>Peniculida</taxon>
        <taxon>Parameciidae</taxon>
        <taxon>Paramecium</taxon>
    </lineage>
</organism>
<sequence>MEQTCTICYQEMPKIYTLITFGIYRKVSIHVDGLFRNLKQNAIVKQNVKLINCQIKNIFFQWSKLLYLQNLLKIVKRLLWYKQIGSHNF</sequence>
<accession>A0A8S1WL44</accession>
<name>A0A8S1WL44_9CILI</name>
<evidence type="ECO:0000313" key="1">
    <source>
        <dbReference type="EMBL" id="CAD8189417.1"/>
    </source>
</evidence>
<dbReference type="EMBL" id="CAJJDO010000094">
    <property type="protein sequence ID" value="CAD8189417.1"/>
    <property type="molecule type" value="Genomic_DNA"/>
</dbReference>
<comment type="caution">
    <text evidence="1">The sequence shown here is derived from an EMBL/GenBank/DDBJ whole genome shotgun (WGS) entry which is preliminary data.</text>
</comment>
<keyword evidence="2" id="KW-1185">Reference proteome</keyword>
<proteinExistence type="predicted"/>
<evidence type="ECO:0000313" key="2">
    <source>
        <dbReference type="Proteomes" id="UP000689195"/>
    </source>
</evidence>
<dbReference type="Proteomes" id="UP000689195">
    <property type="component" value="Unassembled WGS sequence"/>
</dbReference>